<protein>
    <submittedName>
        <fullName evidence="4">UreD-domain-containing protein</fullName>
    </submittedName>
</protein>
<feature type="non-terminal residue" evidence="4">
    <location>
        <position position="1"/>
    </location>
</feature>
<dbReference type="Proteomes" id="UP000799776">
    <property type="component" value="Unassembled WGS sequence"/>
</dbReference>
<dbReference type="GO" id="GO:0016151">
    <property type="term" value="F:nickel cation binding"/>
    <property type="evidence" value="ECO:0007669"/>
    <property type="project" value="InterPro"/>
</dbReference>
<evidence type="ECO:0000256" key="2">
    <source>
        <dbReference type="ARBA" id="ARBA00023186"/>
    </source>
</evidence>
<dbReference type="AlphaFoldDB" id="A0A9P4LZ99"/>
<comment type="similarity">
    <text evidence="1">Belongs to the UreD family.</text>
</comment>
<dbReference type="InterPro" id="IPR002669">
    <property type="entry name" value="UreD"/>
</dbReference>
<dbReference type="HAMAP" id="MF_01384">
    <property type="entry name" value="UreD"/>
    <property type="match status" value="1"/>
</dbReference>
<dbReference type="Pfam" id="PF01774">
    <property type="entry name" value="UreD"/>
    <property type="match status" value="1"/>
</dbReference>
<name>A0A9P4LZ99_9PEZI</name>
<comment type="caution">
    <text evidence="4">The sequence shown here is derived from an EMBL/GenBank/DDBJ whole genome shotgun (WGS) entry which is preliminary data.</text>
</comment>
<evidence type="ECO:0000313" key="4">
    <source>
        <dbReference type="EMBL" id="KAF2087901.1"/>
    </source>
</evidence>
<dbReference type="OrthoDB" id="5550464at2759"/>
<organism evidence="4 5">
    <name type="scientific">Saccharata proteae CBS 121410</name>
    <dbReference type="NCBI Taxonomy" id="1314787"/>
    <lineage>
        <taxon>Eukaryota</taxon>
        <taxon>Fungi</taxon>
        <taxon>Dikarya</taxon>
        <taxon>Ascomycota</taxon>
        <taxon>Pezizomycotina</taxon>
        <taxon>Dothideomycetes</taxon>
        <taxon>Dothideomycetes incertae sedis</taxon>
        <taxon>Botryosphaeriales</taxon>
        <taxon>Saccharataceae</taxon>
        <taxon>Saccharata</taxon>
    </lineage>
</organism>
<feature type="region of interest" description="Disordered" evidence="3">
    <location>
        <begin position="95"/>
        <end position="125"/>
    </location>
</feature>
<sequence length="356" mass="38242">SPFPPSTPHPGCGTIHLSLLPPTTPTITHLTYRYPLKLIAPAAVPNAHDLAIPTIYLLSYGGGLVSGDAITLTTALGPGTRLILLTQGSTKVFGSKSGGVGTEGRAGAGAGAGDGDGDGSGAQTTRQESAFVLGRGAALCWVPDPVQPFGRSLFEQRQLYELQDGVGQEASLCVLDWVSEGRGARGEKWAFWRFRSANEVWAGVQGGKKRTKLLLRDNLVLDEREVGGEGGVKARMDGLGVFGTLILRGEVFEVLGRFFMAEFAQMPRIGGRKWDEVDGLSGGVEELSEVEAWRNERLKRETVDGLLWTAAAIRGFVLVKFGAREVEGAKRWLLSMFKAEGSIEREFGERALLCLK</sequence>
<keyword evidence="5" id="KW-1185">Reference proteome</keyword>
<dbReference type="PANTHER" id="PTHR33643:SF1">
    <property type="entry name" value="UREASE ACCESSORY PROTEIN D"/>
    <property type="match status" value="1"/>
</dbReference>
<evidence type="ECO:0000256" key="3">
    <source>
        <dbReference type="SAM" id="MobiDB-lite"/>
    </source>
</evidence>
<evidence type="ECO:0000256" key="1">
    <source>
        <dbReference type="ARBA" id="ARBA00007177"/>
    </source>
</evidence>
<feature type="non-terminal residue" evidence="4">
    <location>
        <position position="356"/>
    </location>
</feature>
<accession>A0A9P4LZ99</accession>
<proteinExistence type="inferred from homology"/>
<dbReference type="PANTHER" id="PTHR33643">
    <property type="entry name" value="UREASE ACCESSORY PROTEIN D"/>
    <property type="match status" value="1"/>
</dbReference>
<dbReference type="EMBL" id="ML978718">
    <property type="protein sequence ID" value="KAF2087901.1"/>
    <property type="molecule type" value="Genomic_DNA"/>
</dbReference>
<evidence type="ECO:0000313" key="5">
    <source>
        <dbReference type="Proteomes" id="UP000799776"/>
    </source>
</evidence>
<gene>
    <name evidence="4" type="ORF">K490DRAFT_957</name>
</gene>
<keyword evidence="2" id="KW-0143">Chaperone</keyword>
<feature type="compositionally biased region" description="Gly residues" evidence="3">
    <location>
        <begin position="96"/>
        <end position="120"/>
    </location>
</feature>
<reference evidence="4" key="1">
    <citation type="journal article" date="2020" name="Stud. Mycol.">
        <title>101 Dothideomycetes genomes: a test case for predicting lifestyles and emergence of pathogens.</title>
        <authorList>
            <person name="Haridas S."/>
            <person name="Albert R."/>
            <person name="Binder M."/>
            <person name="Bloem J."/>
            <person name="Labutti K."/>
            <person name="Salamov A."/>
            <person name="Andreopoulos B."/>
            <person name="Baker S."/>
            <person name="Barry K."/>
            <person name="Bills G."/>
            <person name="Bluhm B."/>
            <person name="Cannon C."/>
            <person name="Castanera R."/>
            <person name="Culley D."/>
            <person name="Daum C."/>
            <person name="Ezra D."/>
            <person name="Gonzalez J."/>
            <person name="Henrissat B."/>
            <person name="Kuo A."/>
            <person name="Liang C."/>
            <person name="Lipzen A."/>
            <person name="Lutzoni F."/>
            <person name="Magnuson J."/>
            <person name="Mondo S."/>
            <person name="Nolan M."/>
            <person name="Ohm R."/>
            <person name="Pangilinan J."/>
            <person name="Park H.-J."/>
            <person name="Ramirez L."/>
            <person name="Alfaro M."/>
            <person name="Sun H."/>
            <person name="Tritt A."/>
            <person name="Yoshinaga Y."/>
            <person name="Zwiers L.-H."/>
            <person name="Turgeon B."/>
            <person name="Goodwin S."/>
            <person name="Spatafora J."/>
            <person name="Crous P."/>
            <person name="Grigoriev I."/>
        </authorList>
    </citation>
    <scope>NUCLEOTIDE SEQUENCE</scope>
    <source>
        <strain evidence="4">CBS 121410</strain>
    </source>
</reference>